<protein>
    <recommendedName>
        <fullName evidence="4">C-type lectin domain-containing protein</fullName>
    </recommendedName>
</protein>
<feature type="chain" id="PRO_5047127421" description="C-type lectin domain-containing protein" evidence="3">
    <location>
        <begin position="26"/>
        <end position="488"/>
    </location>
</feature>
<keyword evidence="2" id="KW-0812">Transmembrane</keyword>
<dbReference type="SUPFAM" id="SSF56436">
    <property type="entry name" value="C-type lectin-like"/>
    <property type="match status" value="1"/>
</dbReference>
<evidence type="ECO:0000259" key="4">
    <source>
        <dbReference type="PROSITE" id="PS50041"/>
    </source>
</evidence>
<dbReference type="InterPro" id="IPR001304">
    <property type="entry name" value="C-type_lectin-like"/>
</dbReference>
<dbReference type="Gene3D" id="3.10.100.10">
    <property type="entry name" value="Mannose-Binding Protein A, subunit A"/>
    <property type="match status" value="1"/>
</dbReference>
<evidence type="ECO:0000313" key="5">
    <source>
        <dbReference type="EMBL" id="KAJ8317892.1"/>
    </source>
</evidence>
<accession>A0ABQ9FPN0</accession>
<evidence type="ECO:0000256" key="1">
    <source>
        <dbReference type="SAM" id="MobiDB-lite"/>
    </source>
</evidence>
<reference evidence="5 6" key="1">
    <citation type="submission" date="2022-12" db="EMBL/GenBank/DDBJ databases">
        <title>Chromosome-level genome of Tegillarca granosa.</title>
        <authorList>
            <person name="Kim J."/>
        </authorList>
    </citation>
    <scope>NUCLEOTIDE SEQUENCE [LARGE SCALE GENOMIC DNA]</scope>
    <source>
        <strain evidence="5">Teg-2019</strain>
        <tissue evidence="5">Adductor muscle</tissue>
    </source>
</reference>
<keyword evidence="2" id="KW-1133">Transmembrane helix</keyword>
<feature type="domain" description="C-type lectin" evidence="4">
    <location>
        <begin position="47"/>
        <end position="158"/>
    </location>
</feature>
<feature type="compositionally biased region" description="Low complexity" evidence="1">
    <location>
        <begin position="178"/>
        <end position="217"/>
    </location>
</feature>
<dbReference type="EMBL" id="JARBDR010000214">
    <property type="protein sequence ID" value="KAJ8317892.1"/>
    <property type="molecule type" value="Genomic_DNA"/>
</dbReference>
<dbReference type="InterPro" id="IPR016187">
    <property type="entry name" value="CTDL_fold"/>
</dbReference>
<evidence type="ECO:0000313" key="6">
    <source>
        <dbReference type="Proteomes" id="UP001217089"/>
    </source>
</evidence>
<keyword evidence="3" id="KW-0732">Signal</keyword>
<sequence length="488" mass="55192">MDVHYFGRIIILICLVMVFPNFGLASLERCPPIVKSPHLRHYFSTSFREKCYTFIHDTKTWLDAQRHCNSMGADLVSIPDKATMDFIINTLGRQRWRVSYVWNGLNARRGDWMWSNGKQITYRYWASGQPSTILGISFEDCGCMKRGHGWRWHDCHCDAFYEKSRYICEFGMLPRTTTTTTTTTSTSTTTTTTTPLPTTPKPTTTTTLLPTTTRKPTAPSTKLPKVIPVTRQKASTTTTTPSIVVVMKFNPNSYKVESESRSHLKPGLIIGFIIGGILILALVVFGFVFFRRRRRKQAIEEPSVRFENLGYARVNQTDSQRPQSNIYMDANEMNRLYEEVTKQVDHGVNYYVNNNAVPMPVQGGATGGSEDMDNSDLKKANRVRKPEEEDCTVPPTCGDVNNEANTSRESEYIDMTGASAHGPKETNLYMEAQRIVDPEKPSNIQRDPIYNNGPGSLPPEPASVDCSSQDFVNQEVDTKEDHLYDTLK</sequence>
<evidence type="ECO:0000256" key="2">
    <source>
        <dbReference type="SAM" id="Phobius"/>
    </source>
</evidence>
<dbReference type="InterPro" id="IPR016186">
    <property type="entry name" value="C-type_lectin-like/link_sf"/>
</dbReference>
<dbReference type="PROSITE" id="PS50041">
    <property type="entry name" value="C_TYPE_LECTIN_2"/>
    <property type="match status" value="1"/>
</dbReference>
<feature type="region of interest" description="Disordered" evidence="1">
    <location>
        <begin position="178"/>
        <end position="222"/>
    </location>
</feature>
<feature type="region of interest" description="Disordered" evidence="1">
    <location>
        <begin position="439"/>
        <end position="466"/>
    </location>
</feature>
<evidence type="ECO:0000256" key="3">
    <source>
        <dbReference type="SAM" id="SignalP"/>
    </source>
</evidence>
<dbReference type="Proteomes" id="UP001217089">
    <property type="component" value="Unassembled WGS sequence"/>
</dbReference>
<dbReference type="PANTHER" id="PTHR22803">
    <property type="entry name" value="MANNOSE, PHOSPHOLIPASE, LECTIN RECEPTOR RELATED"/>
    <property type="match status" value="1"/>
</dbReference>
<name>A0ABQ9FPN0_TEGGR</name>
<feature type="region of interest" description="Disordered" evidence="1">
    <location>
        <begin position="381"/>
        <end position="403"/>
    </location>
</feature>
<organism evidence="5 6">
    <name type="scientific">Tegillarca granosa</name>
    <name type="common">Malaysian cockle</name>
    <name type="synonym">Anadara granosa</name>
    <dbReference type="NCBI Taxonomy" id="220873"/>
    <lineage>
        <taxon>Eukaryota</taxon>
        <taxon>Metazoa</taxon>
        <taxon>Spiralia</taxon>
        <taxon>Lophotrochozoa</taxon>
        <taxon>Mollusca</taxon>
        <taxon>Bivalvia</taxon>
        <taxon>Autobranchia</taxon>
        <taxon>Pteriomorphia</taxon>
        <taxon>Arcoida</taxon>
        <taxon>Arcoidea</taxon>
        <taxon>Arcidae</taxon>
        <taxon>Tegillarca</taxon>
    </lineage>
</organism>
<keyword evidence="6" id="KW-1185">Reference proteome</keyword>
<proteinExistence type="predicted"/>
<keyword evidence="2" id="KW-0472">Membrane</keyword>
<feature type="transmembrane region" description="Helical" evidence="2">
    <location>
        <begin position="268"/>
        <end position="290"/>
    </location>
</feature>
<dbReference type="SMART" id="SM00034">
    <property type="entry name" value="CLECT"/>
    <property type="match status" value="1"/>
</dbReference>
<dbReference type="CDD" id="cd00037">
    <property type="entry name" value="CLECT"/>
    <property type="match status" value="1"/>
</dbReference>
<dbReference type="InterPro" id="IPR050111">
    <property type="entry name" value="C-type_lectin/snaclec_domain"/>
</dbReference>
<dbReference type="Pfam" id="PF00059">
    <property type="entry name" value="Lectin_C"/>
    <property type="match status" value="1"/>
</dbReference>
<comment type="caution">
    <text evidence="5">The sequence shown here is derived from an EMBL/GenBank/DDBJ whole genome shotgun (WGS) entry which is preliminary data.</text>
</comment>
<feature type="signal peptide" evidence="3">
    <location>
        <begin position="1"/>
        <end position="25"/>
    </location>
</feature>
<gene>
    <name evidence="5" type="ORF">KUTeg_002983</name>
</gene>